<keyword evidence="1" id="KW-0472">Membrane</keyword>
<gene>
    <name evidence="2" type="ORF">BEN51_03095</name>
</gene>
<keyword evidence="1" id="KW-0812">Transmembrane</keyword>
<name>A0A343JAE1_9CLOT</name>
<organism evidence="2 3">
    <name type="scientific">Clostridium isatidis</name>
    <dbReference type="NCBI Taxonomy" id="182773"/>
    <lineage>
        <taxon>Bacteria</taxon>
        <taxon>Bacillati</taxon>
        <taxon>Bacillota</taxon>
        <taxon>Clostridia</taxon>
        <taxon>Eubacteriales</taxon>
        <taxon>Clostridiaceae</taxon>
        <taxon>Clostridium</taxon>
    </lineage>
</organism>
<sequence length="96" mass="11502">MNNRFKTGLYIMSGILVLWIILNLAIKILVWLLPFILVLYLIFIIKRYIERKRNKYLNEMKYNSKDDDIDLIESNSNIIDDSITEVIEVEYTELDK</sequence>
<proteinExistence type="predicted"/>
<accession>A0A343JAE1</accession>
<dbReference type="Proteomes" id="UP000264883">
    <property type="component" value="Chromosome"/>
</dbReference>
<evidence type="ECO:0000256" key="1">
    <source>
        <dbReference type="SAM" id="Phobius"/>
    </source>
</evidence>
<dbReference type="RefSeq" id="WP_119864636.1">
    <property type="nucleotide sequence ID" value="NZ_CP016786.1"/>
</dbReference>
<dbReference type="KEGG" id="cia:BEN51_03095"/>
<keyword evidence="1" id="KW-1133">Transmembrane helix</keyword>
<dbReference type="AlphaFoldDB" id="A0A343JAE1"/>
<reference evidence="2 3" key="1">
    <citation type="submission" date="2016-08" db="EMBL/GenBank/DDBJ databases">
        <title>Complete Genome Sequence Of The Indigo Reducing Clostridium isatidis DSM15098.</title>
        <authorList>
            <person name="Little G.T."/>
            <person name="Minton N.P."/>
        </authorList>
    </citation>
    <scope>NUCLEOTIDE SEQUENCE [LARGE SCALE GENOMIC DNA]</scope>
    <source>
        <strain evidence="2 3">DSM 15098</strain>
    </source>
</reference>
<evidence type="ECO:0000313" key="2">
    <source>
        <dbReference type="EMBL" id="ASW42499.1"/>
    </source>
</evidence>
<feature type="transmembrane region" description="Helical" evidence="1">
    <location>
        <begin position="7"/>
        <end position="22"/>
    </location>
</feature>
<dbReference type="EMBL" id="CP016786">
    <property type="protein sequence ID" value="ASW42499.1"/>
    <property type="molecule type" value="Genomic_DNA"/>
</dbReference>
<feature type="transmembrane region" description="Helical" evidence="1">
    <location>
        <begin position="28"/>
        <end position="45"/>
    </location>
</feature>
<evidence type="ECO:0000313" key="3">
    <source>
        <dbReference type="Proteomes" id="UP000264883"/>
    </source>
</evidence>
<protein>
    <submittedName>
        <fullName evidence="2">Uncharacterized protein</fullName>
    </submittedName>
</protein>
<keyword evidence="3" id="KW-1185">Reference proteome</keyword>